<reference evidence="1" key="1">
    <citation type="submission" date="2017-10" db="EMBL/GenBank/DDBJ databases">
        <title>Massilia psychrophilum sp. nov., a novel purple-pigmented bacterium isolated from Tianshan glacier, Xinjiang Municipality, China.</title>
        <authorList>
            <person name="Wang H."/>
        </authorList>
    </citation>
    <scope>NUCLEOTIDE SEQUENCE [LARGE SCALE GENOMIC DNA]</scope>
    <source>
        <strain evidence="1">B2</strain>
    </source>
</reference>
<organism evidence="1 2">
    <name type="scientific">Massilia violaceinigra</name>
    <dbReference type="NCBI Taxonomy" id="2045208"/>
    <lineage>
        <taxon>Bacteria</taxon>
        <taxon>Pseudomonadati</taxon>
        <taxon>Pseudomonadota</taxon>
        <taxon>Betaproteobacteria</taxon>
        <taxon>Burkholderiales</taxon>
        <taxon>Oxalobacteraceae</taxon>
        <taxon>Telluria group</taxon>
        <taxon>Massilia</taxon>
    </lineage>
</organism>
<keyword evidence="2" id="KW-1185">Reference proteome</keyword>
<gene>
    <name evidence="1" type="ORF">CR152_29945</name>
</gene>
<dbReference type="InterPro" id="IPR007358">
    <property type="entry name" value="Nucleoid_associated_NdpA"/>
</dbReference>
<dbReference type="GO" id="GO:0009295">
    <property type="term" value="C:nucleoid"/>
    <property type="evidence" value="ECO:0007669"/>
    <property type="project" value="InterPro"/>
</dbReference>
<evidence type="ECO:0000313" key="1">
    <source>
        <dbReference type="EMBL" id="ATQ78262.1"/>
    </source>
</evidence>
<dbReference type="Proteomes" id="UP000229897">
    <property type="component" value="Chromosome"/>
</dbReference>
<sequence length="337" mass="37213">MVGQMDISQAKIRGFITHSVGNKLRDEAFVLSNETAKLDENVSSIILKNYLGGLKNSDSYRFFHESDTNLNEIRVFSNEIFNGSKNFVEASNKIAKHLYSKSTHPSVPAGDLFIVLFSNLTIDGQEVDALGIFKTETKEDFLSVYEENGALNVRGSLGIDPRNLQKAAIIPAGQDMLFAFERGSSTAYWLDDFLKVEKLATKKSTAAYVARLIKETVKEIGEPQAVAGYQDEIHRVLSVEAPTVRDILDAGRPFVGDDQSINLRGSVDLATGLTLDPDHILEAKLVQRAATNAFKRIPITRGIHLVLSGKGLTGAINTEFSDDRRFVTITIEMKETK</sequence>
<dbReference type="KEGG" id="mass:CR152_29945"/>
<evidence type="ECO:0008006" key="3">
    <source>
        <dbReference type="Google" id="ProtNLM"/>
    </source>
</evidence>
<accession>A0A2D2DTF7</accession>
<dbReference type="AlphaFoldDB" id="A0A2D2DTF7"/>
<name>A0A2D2DTF7_9BURK</name>
<dbReference type="EMBL" id="CP024608">
    <property type="protein sequence ID" value="ATQ78262.1"/>
    <property type="molecule type" value="Genomic_DNA"/>
</dbReference>
<protein>
    <recommendedName>
        <fullName evidence="3">Nucleoid-associated protein</fullName>
    </recommendedName>
</protein>
<dbReference type="Pfam" id="PF04245">
    <property type="entry name" value="NA37"/>
    <property type="match status" value="1"/>
</dbReference>
<proteinExistence type="predicted"/>
<evidence type="ECO:0000313" key="2">
    <source>
        <dbReference type="Proteomes" id="UP000229897"/>
    </source>
</evidence>